<accession>A0ACB0ZWN4</accession>
<reference evidence="1" key="1">
    <citation type="submission" date="2023-11" db="EMBL/GenBank/DDBJ databases">
        <authorList>
            <person name="Poullet M."/>
        </authorList>
    </citation>
    <scope>NUCLEOTIDE SEQUENCE</scope>
    <source>
        <strain evidence="1">E1834</strain>
    </source>
</reference>
<gene>
    <name evidence="1" type="ORF">MENTE1834_LOCUS30712</name>
</gene>
<proteinExistence type="predicted"/>
<evidence type="ECO:0000313" key="1">
    <source>
        <dbReference type="EMBL" id="CAK5083375.1"/>
    </source>
</evidence>
<name>A0ACB0ZWN4_MELEN</name>
<dbReference type="EMBL" id="CAVMJV010000050">
    <property type="protein sequence ID" value="CAK5083375.1"/>
    <property type="molecule type" value="Genomic_DNA"/>
</dbReference>
<organism evidence="1 2">
    <name type="scientific">Meloidogyne enterolobii</name>
    <name type="common">Root-knot nematode worm</name>
    <name type="synonym">Meloidogyne mayaguensis</name>
    <dbReference type="NCBI Taxonomy" id="390850"/>
    <lineage>
        <taxon>Eukaryota</taxon>
        <taxon>Metazoa</taxon>
        <taxon>Ecdysozoa</taxon>
        <taxon>Nematoda</taxon>
        <taxon>Chromadorea</taxon>
        <taxon>Rhabditida</taxon>
        <taxon>Tylenchina</taxon>
        <taxon>Tylenchomorpha</taxon>
        <taxon>Tylenchoidea</taxon>
        <taxon>Meloidogynidae</taxon>
        <taxon>Meloidogyninae</taxon>
        <taxon>Meloidogyne</taxon>
    </lineage>
</organism>
<sequence>MKKKLGMGQYGDVYEALWLPFNRTVAVKSLKEDQMALPDFLAEAAILKELHHENLVELLGVCTREAPYFIICDFMSRGNLLDFLRQSEKEDLPCEKLLHMSTQVAAGMAYLESRNFIHR</sequence>
<keyword evidence="2" id="KW-1185">Reference proteome</keyword>
<dbReference type="Proteomes" id="UP001497535">
    <property type="component" value="Unassembled WGS sequence"/>
</dbReference>
<protein>
    <submittedName>
        <fullName evidence="1">Uncharacterized protein</fullName>
    </submittedName>
</protein>
<comment type="caution">
    <text evidence="1">The sequence shown here is derived from an EMBL/GenBank/DDBJ whole genome shotgun (WGS) entry which is preliminary data.</text>
</comment>
<evidence type="ECO:0000313" key="2">
    <source>
        <dbReference type="Proteomes" id="UP001497535"/>
    </source>
</evidence>